<evidence type="ECO:0000259" key="4">
    <source>
        <dbReference type="PROSITE" id="PS51778"/>
    </source>
</evidence>
<keyword evidence="2" id="KW-0472">Membrane</keyword>
<protein>
    <submittedName>
        <fullName evidence="5">BAG-associated GRAM protein 1 isoform X1</fullName>
    </submittedName>
</protein>
<dbReference type="EMBL" id="JANAVB010014797">
    <property type="protein sequence ID" value="KAJ6833748.1"/>
    <property type="molecule type" value="Genomic_DNA"/>
</dbReference>
<dbReference type="AlphaFoldDB" id="A0AAX6GZI9"/>
<organism evidence="5 6">
    <name type="scientific">Iris pallida</name>
    <name type="common">Sweet iris</name>
    <dbReference type="NCBI Taxonomy" id="29817"/>
    <lineage>
        <taxon>Eukaryota</taxon>
        <taxon>Viridiplantae</taxon>
        <taxon>Streptophyta</taxon>
        <taxon>Embryophyta</taxon>
        <taxon>Tracheophyta</taxon>
        <taxon>Spermatophyta</taxon>
        <taxon>Magnoliopsida</taxon>
        <taxon>Liliopsida</taxon>
        <taxon>Asparagales</taxon>
        <taxon>Iridaceae</taxon>
        <taxon>Iridoideae</taxon>
        <taxon>Irideae</taxon>
        <taxon>Iris</taxon>
    </lineage>
</organism>
<evidence type="ECO:0000313" key="5">
    <source>
        <dbReference type="EMBL" id="KAJ6833748.1"/>
    </source>
</evidence>
<gene>
    <name evidence="5" type="ORF">M6B38_338625</name>
</gene>
<dbReference type="Pfam" id="PF16016">
    <property type="entry name" value="VASt"/>
    <property type="match status" value="1"/>
</dbReference>
<comment type="subcellular location">
    <subcellularLocation>
        <location evidence="1">Membrane</location>
    </subcellularLocation>
</comment>
<keyword evidence="6" id="KW-1185">Reference proteome</keyword>
<proteinExistence type="predicted"/>
<dbReference type="PANTHER" id="PTHR47038:SF1">
    <property type="entry name" value="BAG-ASSOCIATED GRAM PROTEIN 1"/>
    <property type="match status" value="1"/>
</dbReference>
<dbReference type="PANTHER" id="PTHR47038">
    <property type="entry name" value="BAG-ASSOCIATED GRAM PROTEIN 1"/>
    <property type="match status" value="1"/>
</dbReference>
<dbReference type="PROSITE" id="PS51778">
    <property type="entry name" value="VAST"/>
    <property type="match status" value="1"/>
</dbReference>
<dbReference type="InterPro" id="IPR031968">
    <property type="entry name" value="VASt"/>
</dbReference>
<evidence type="ECO:0000313" key="6">
    <source>
        <dbReference type="Proteomes" id="UP001140949"/>
    </source>
</evidence>
<dbReference type="Proteomes" id="UP001140949">
    <property type="component" value="Unassembled WGS sequence"/>
</dbReference>
<reference evidence="5" key="2">
    <citation type="submission" date="2023-04" db="EMBL/GenBank/DDBJ databases">
        <authorList>
            <person name="Bruccoleri R.E."/>
            <person name="Oakeley E.J."/>
            <person name="Faust A.-M."/>
            <person name="Dessus-Babus S."/>
            <person name="Altorfer M."/>
            <person name="Burckhardt D."/>
            <person name="Oertli M."/>
            <person name="Naumann U."/>
            <person name="Petersen F."/>
            <person name="Wong J."/>
        </authorList>
    </citation>
    <scope>NUCLEOTIDE SEQUENCE</scope>
    <source>
        <strain evidence="5">GSM-AAB239-AS_SAM_17_03QT</strain>
        <tissue evidence="5">Leaf</tissue>
    </source>
</reference>
<name>A0AAX6GZI9_IRIPA</name>
<sequence length="238" mass="27032">MIEAEKQERAQSALRAHSSSIRGSRKQLEIPEDVVQTGNFQAFIKEEVLVSIHNDVFPCTPEQFFTDLLNDDSKFIEEYRSARKDSNLNMGPWHVAQEYDGQVREITFRSICRSPMCPPDTAMTEWQHVVLSADKANLVFETVQQAHDVPFGSFFEIHCRWSAKKSSETSCMLDIRVGAHFKKWCIMQSKIKTGAVEEYKKEVAQMLDVAQAYLQKIKASKASSQDMAESNPSTSEGI</sequence>
<accession>A0AAX6GZI9</accession>
<evidence type="ECO:0000256" key="1">
    <source>
        <dbReference type="ARBA" id="ARBA00004370"/>
    </source>
</evidence>
<evidence type="ECO:0000256" key="3">
    <source>
        <dbReference type="SAM" id="MobiDB-lite"/>
    </source>
</evidence>
<evidence type="ECO:0000256" key="2">
    <source>
        <dbReference type="ARBA" id="ARBA00023136"/>
    </source>
</evidence>
<feature type="region of interest" description="Disordered" evidence="3">
    <location>
        <begin position="1"/>
        <end position="22"/>
    </location>
</feature>
<reference evidence="5" key="1">
    <citation type="journal article" date="2023" name="GigaByte">
        <title>Genome assembly of the bearded iris, Iris pallida Lam.</title>
        <authorList>
            <person name="Bruccoleri R.E."/>
            <person name="Oakeley E.J."/>
            <person name="Faust A.M.E."/>
            <person name="Altorfer M."/>
            <person name="Dessus-Babus S."/>
            <person name="Burckhardt D."/>
            <person name="Oertli M."/>
            <person name="Naumann U."/>
            <person name="Petersen F."/>
            <person name="Wong J."/>
        </authorList>
    </citation>
    <scope>NUCLEOTIDE SEQUENCE</scope>
    <source>
        <strain evidence="5">GSM-AAB239-AS_SAM_17_03QT</strain>
    </source>
</reference>
<dbReference type="InterPro" id="IPR044655">
    <property type="entry name" value="BAGP1-like"/>
</dbReference>
<comment type="caution">
    <text evidence="5">The sequence shown here is derived from an EMBL/GenBank/DDBJ whole genome shotgun (WGS) entry which is preliminary data.</text>
</comment>
<feature type="domain" description="VASt" evidence="4">
    <location>
        <begin position="46"/>
        <end position="218"/>
    </location>
</feature>
<dbReference type="GO" id="GO:0016020">
    <property type="term" value="C:membrane"/>
    <property type="evidence" value="ECO:0007669"/>
    <property type="project" value="UniProtKB-SubCell"/>
</dbReference>